<dbReference type="GO" id="GO:0005829">
    <property type="term" value="C:cytosol"/>
    <property type="evidence" value="ECO:0007669"/>
    <property type="project" value="TreeGrafter"/>
</dbReference>
<organism evidence="10 11">
    <name type="scientific">Leptothoe spongobia TAU-MAC 1115</name>
    <dbReference type="NCBI Taxonomy" id="1967444"/>
    <lineage>
        <taxon>Bacteria</taxon>
        <taxon>Bacillati</taxon>
        <taxon>Cyanobacteriota</taxon>
        <taxon>Cyanophyceae</taxon>
        <taxon>Nodosilineales</taxon>
        <taxon>Cymatolegaceae</taxon>
        <taxon>Leptothoe</taxon>
        <taxon>Leptothoe spongobia</taxon>
    </lineage>
</organism>
<evidence type="ECO:0000256" key="6">
    <source>
        <dbReference type="ARBA" id="ARBA00023239"/>
    </source>
</evidence>
<proteinExistence type="inferred from homology"/>
<feature type="active site" description="Proton acceptor" evidence="8">
    <location>
        <position position="59"/>
    </location>
</feature>
<dbReference type="AlphaFoldDB" id="A0A947DCC3"/>
<evidence type="ECO:0000256" key="2">
    <source>
        <dbReference type="ARBA" id="ARBA00011270"/>
    </source>
</evidence>
<evidence type="ECO:0000256" key="1">
    <source>
        <dbReference type="ARBA" id="ARBA00004733"/>
    </source>
</evidence>
<evidence type="ECO:0000256" key="5">
    <source>
        <dbReference type="ARBA" id="ARBA00023141"/>
    </source>
</evidence>
<comment type="similarity">
    <text evidence="8 9">Belongs to the TrpA family.</text>
</comment>
<reference evidence="10" key="1">
    <citation type="submission" date="2020-11" db="EMBL/GenBank/DDBJ databases">
        <authorList>
            <person name="Konstantinou D."/>
            <person name="Gkelis S."/>
            <person name="Popin R."/>
            <person name="Fewer D."/>
            <person name="Sivonen K."/>
        </authorList>
    </citation>
    <scope>NUCLEOTIDE SEQUENCE</scope>
    <source>
        <strain evidence="10">TAU-MAC 1115</strain>
    </source>
</reference>
<evidence type="ECO:0000313" key="10">
    <source>
        <dbReference type="EMBL" id="MBT9314491.1"/>
    </source>
</evidence>
<evidence type="ECO:0000256" key="4">
    <source>
        <dbReference type="ARBA" id="ARBA00022822"/>
    </source>
</evidence>
<dbReference type="Gene3D" id="3.20.20.70">
    <property type="entry name" value="Aldolase class I"/>
    <property type="match status" value="1"/>
</dbReference>
<dbReference type="HAMAP" id="MF_00131">
    <property type="entry name" value="Trp_synth_alpha"/>
    <property type="match status" value="1"/>
</dbReference>
<dbReference type="GO" id="GO:0004834">
    <property type="term" value="F:tryptophan synthase activity"/>
    <property type="evidence" value="ECO:0007669"/>
    <property type="project" value="UniProtKB-UniRule"/>
</dbReference>
<evidence type="ECO:0000256" key="7">
    <source>
        <dbReference type="ARBA" id="ARBA00049047"/>
    </source>
</evidence>
<name>A0A947DCC3_9CYAN</name>
<dbReference type="EC" id="4.2.1.20" evidence="8"/>
<keyword evidence="3 8" id="KW-0028">Amino-acid biosynthesis</keyword>
<dbReference type="InterPro" id="IPR002028">
    <property type="entry name" value="Trp_synthase_suA"/>
</dbReference>
<protein>
    <recommendedName>
        <fullName evidence="8">Tryptophan synthase alpha chain</fullName>
        <ecNumber evidence="8">4.2.1.20</ecNumber>
    </recommendedName>
</protein>
<dbReference type="Proteomes" id="UP000717364">
    <property type="component" value="Unassembled WGS sequence"/>
</dbReference>
<comment type="caution">
    <text evidence="10">The sequence shown here is derived from an EMBL/GenBank/DDBJ whole genome shotgun (WGS) entry which is preliminary data.</text>
</comment>
<sequence length="256" mass="28388">MNLEQFIRRQRQQKDILLMSHTVLGYPSWDDNRKAIAALVHADVELIELQFPFSEPIADGPTLLAANHAAIQSGVSTQDCLDFAAEVSQQYPQTRFVIMTYVNILFRYGIHNFIKAAAQAGISGCIIPDLPLEQAQSYIKACREQALATIFLVTTENSQQRIQQILDHTSGLVYCVARTGVTGQRTQFSTQLHQYLDRVRSATPLPMAIGFGIQSTDDVRDLIGYADIAVVGSQAVKHYADFGANALQQFAQGLRD</sequence>
<dbReference type="InterPro" id="IPR018204">
    <property type="entry name" value="Trp_synthase_alpha_AS"/>
</dbReference>
<dbReference type="RefSeq" id="WP_215607557.1">
    <property type="nucleotide sequence ID" value="NZ_JADOES010000004.1"/>
</dbReference>
<comment type="subunit">
    <text evidence="2 8">Tetramer of two alpha and two beta chains.</text>
</comment>
<evidence type="ECO:0000256" key="8">
    <source>
        <dbReference type="HAMAP-Rule" id="MF_00131"/>
    </source>
</evidence>
<dbReference type="InterPro" id="IPR011060">
    <property type="entry name" value="RibuloseP-bd_barrel"/>
</dbReference>
<dbReference type="NCBIfam" id="TIGR00262">
    <property type="entry name" value="trpA"/>
    <property type="match status" value="1"/>
</dbReference>
<evidence type="ECO:0000313" key="11">
    <source>
        <dbReference type="Proteomes" id="UP000717364"/>
    </source>
</evidence>
<dbReference type="PROSITE" id="PS00167">
    <property type="entry name" value="TRP_SYNTHASE_ALPHA"/>
    <property type="match status" value="1"/>
</dbReference>
<evidence type="ECO:0000256" key="9">
    <source>
        <dbReference type="RuleBase" id="RU003662"/>
    </source>
</evidence>
<dbReference type="CDD" id="cd04724">
    <property type="entry name" value="Tryptophan_synthase_alpha"/>
    <property type="match status" value="1"/>
</dbReference>
<comment type="pathway">
    <text evidence="1 8">Amino-acid biosynthesis; L-tryptophan biosynthesis; L-tryptophan from chorismate: step 5/5.</text>
</comment>
<keyword evidence="6 8" id="KW-0456">Lyase</keyword>
<dbReference type="SUPFAM" id="SSF51366">
    <property type="entry name" value="Ribulose-phoshate binding barrel"/>
    <property type="match status" value="1"/>
</dbReference>
<evidence type="ECO:0000256" key="3">
    <source>
        <dbReference type="ARBA" id="ARBA00022605"/>
    </source>
</evidence>
<feature type="active site" description="Proton acceptor" evidence="8">
    <location>
        <position position="48"/>
    </location>
</feature>
<dbReference type="EMBL" id="JADOES010000004">
    <property type="protein sequence ID" value="MBT9314491.1"/>
    <property type="molecule type" value="Genomic_DNA"/>
</dbReference>
<dbReference type="InterPro" id="IPR013785">
    <property type="entry name" value="Aldolase_TIM"/>
</dbReference>
<keyword evidence="11" id="KW-1185">Reference proteome</keyword>
<accession>A0A947DCC3</accession>
<reference evidence="10" key="2">
    <citation type="journal article" date="2021" name="Mar. Drugs">
        <title>Genome Reduction and Secondary Metabolism of the Marine Sponge-Associated Cyanobacterium Leptothoe.</title>
        <authorList>
            <person name="Konstantinou D."/>
            <person name="Popin R.V."/>
            <person name="Fewer D.P."/>
            <person name="Sivonen K."/>
            <person name="Gkelis S."/>
        </authorList>
    </citation>
    <scope>NUCLEOTIDE SEQUENCE</scope>
    <source>
        <strain evidence="10">TAU-MAC 1115</strain>
    </source>
</reference>
<dbReference type="PANTHER" id="PTHR43406">
    <property type="entry name" value="TRYPTOPHAN SYNTHASE, ALPHA CHAIN"/>
    <property type="match status" value="1"/>
</dbReference>
<keyword evidence="5 8" id="KW-0057">Aromatic amino acid biosynthesis</keyword>
<keyword evidence="4 8" id="KW-0822">Tryptophan biosynthesis</keyword>
<comment type="catalytic activity">
    <reaction evidence="7 8">
        <text>(1S,2R)-1-C-(indol-3-yl)glycerol 3-phosphate + L-serine = D-glyceraldehyde 3-phosphate + L-tryptophan + H2O</text>
        <dbReference type="Rhea" id="RHEA:10532"/>
        <dbReference type="ChEBI" id="CHEBI:15377"/>
        <dbReference type="ChEBI" id="CHEBI:33384"/>
        <dbReference type="ChEBI" id="CHEBI:57912"/>
        <dbReference type="ChEBI" id="CHEBI:58866"/>
        <dbReference type="ChEBI" id="CHEBI:59776"/>
        <dbReference type="EC" id="4.2.1.20"/>
    </reaction>
</comment>
<dbReference type="PANTHER" id="PTHR43406:SF1">
    <property type="entry name" value="TRYPTOPHAN SYNTHASE ALPHA CHAIN, CHLOROPLASTIC"/>
    <property type="match status" value="1"/>
</dbReference>
<gene>
    <name evidence="8" type="primary">trpA</name>
    <name evidence="10" type="ORF">IXB50_03530</name>
</gene>
<comment type="function">
    <text evidence="8">The alpha subunit is responsible for the aldol cleavage of indoleglycerol phosphate to indole and glyceraldehyde 3-phosphate.</text>
</comment>
<dbReference type="Pfam" id="PF00290">
    <property type="entry name" value="Trp_syntA"/>
    <property type="match status" value="1"/>
</dbReference>